<accession>A0ABT6VFK6</accession>
<dbReference type="RefSeq" id="WP_282720306.1">
    <property type="nucleotide sequence ID" value="NZ_JASCQO010000017.1"/>
</dbReference>
<dbReference type="Proteomes" id="UP001244242">
    <property type="component" value="Unassembled WGS sequence"/>
</dbReference>
<evidence type="ECO:0000313" key="2">
    <source>
        <dbReference type="Proteomes" id="UP001244242"/>
    </source>
</evidence>
<reference evidence="1 2" key="1">
    <citation type="submission" date="2023-04" db="EMBL/GenBank/DDBJ databases">
        <title>Halomonas strains isolated from rhizosphere soil.</title>
        <authorList>
            <person name="Xu L."/>
            <person name="Sun J.-Q."/>
        </authorList>
    </citation>
    <scope>NUCLEOTIDE SEQUENCE [LARGE SCALE GENOMIC DNA]</scope>
    <source>
        <strain evidence="1 2">LN1S58</strain>
    </source>
</reference>
<keyword evidence="2" id="KW-1185">Reference proteome</keyword>
<evidence type="ECO:0000313" key="1">
    <source>
        <dbReference type="EMBL" id="MDI5932771.1"/>
    </source>
</evidence>
<comment type="caution">
    <text evidence="1">The sequence shown here is derived from an EMBL/GenBank/DDBJ whole genome shotgun (WGS) entry which is preliminary data.</text>
</comment>
<organism evidence="1 2">
    <name type="scientific">Halomonas kalidii</name>
    <dbReference type="NCBI Taxonomy" id="3043293"/>
    <lineage>
        <taxon>Bacteria</taxon>
        <taxon>Pseudomonadati</taxon>
        <taxon>Pseudomonadota</taxon>
        <taxon>Gammaproteobacteria</taxon>
        <taxon>Oceanospirillales</taxon>
        <taxon>Halomonadaceae</taxon>
        <taxon>Halomonas</taxon>
    </lineage>
</organism>
<dbReference type="EMBL" id="JASCQO010000017">
    <property type="protein sequence ID" value="MDI5932771.1"/>
    <property type="molecule type" value="Genomic_DNA"/>
</dbReference>
<protein>
    <recommendedName>
        <fullName evidence="3">Alpha/beta hydrolase</fullName>
    </recommendedName>
</protein>
<evidence type="ECO:0008006" key="3">
    <source>
        <dbReference type="Google" id="ProtNLM"/>
    </source>
</evidence>
<gene>
    <name evidence="1" type="ORF">QLQ84_03130</name>
</gene>
<proteinExistence type="predicted"/>
<sequence length="59" mass="6655">MEPFGDRAEREHAFSPSRWARNFEASQARDFRAAVQAVGGQAVLEELPGCDHFDILDHL</sequence>
<name>A0ABT6VFK6_9GAMM</name>